<feature type="chain" id="PRO_5038522586" description="Secreted protein" evidence="2">
    <location>
        <begin position="19"/>
        <end position="159"/>
    </location>
</feature>
<accession>A0A372M016</accession>
<dbReference type="EMBL" id="QUAK01000194">
    <property type="protein sequence ID" value="RFU83627.1"/>
    <property type="molecule type" value="Genomic_DNA"/>
</dbReference>
<sequence>MTPRRAARLALIPATVLALLGADGECSSGQGAEPVPGGQRQGQVTDGRCSHHTGPPYAASGKVWSQATAQCREAVLSHTMVLKIQRRNANGAWIDQATVRDSKAPGKMQVKTVRAEAKCVPGYYRTVLDASVLTVKDPDGAADPGHIESDPQLIDKEQC</sequence>
<organism evidence="3 4">
    <name type="scientific">Streptomyces triticagri</name>
    <dbReference type="NCBI Taxonomy" id="2293568"/>
    <lineage>
        <taxon>Bacteria</taxon>
        <taxon>Bacillati</taxon>
        <taxon>Actinomycetota</taxon>
        <taxon>Actinomycetes</taxon>
        <taxon>Kitasatosporales</taxon>
        <taxon>Streptomycetaceae</taxon>
        <taxon>Streptomyces</taxon>
    </lineage>
</organism>
<proteinExistence type="predicted"/>
<dbReference type="OrthoDB" id="9947628at2"/>
<name>A0A372M016_9ACTN</name>
<feature type="region of interest" description="Disordered" evidence="1">
    <location>
        <begin position="28"/>
        <end position="53"/>
    </location>
</feature>
<comment type="caution">
    <text evidence="3">The sequence shown here is derived from an EMBL/GenBank/DDBJ whole genome shotgun (WGS) entry which is preliminary data.</text>
</comment>
<feature type="region of interest" description="Disordered" evidence="1">
    <location>
        <begin position="139"/>
        <end position="159"/>
    </location>
</feature>
<keyword evidence="2" id="KW-0732">Signal</keyword>
<evidence type="ECO:0000256" key="1">
    <source>
        <dbReference type="SAM" id="MobiDB-lite"/>
    </source>
</evidence>
<reference evidence="3 4" key="1">
    <citation type="submission" date="2018-08" db="EMBL/GenBank/DDBJ databases">
        <title>Isolation, diversity and antifungal activity of Actinobacteria from wheat.</title>
        <authorList>
            <person name="Han C."/>
        </authorList>
    </citation>
    <scope>NUCLEOTIDE SEQUENCE [LARGE SCALE GENOMIC DNA]</scope>
    <source>
        <strain evidence="3 4">NEAU-YY421</strain>
    </source>
</reference>
<evidence type="ECO:0000313" key="4">
    <source>
        <dbReference type="Proteomes" id="UP000263094"/>
    </source>
</evidence>
<evidence type="ECO:0000313" key="3">
    <source>
        <dbReference type="EMBL" id="RFU83627.1"/>
    </source>
</evidence>
<dbReference type="AlphaFoldDB" id="A0A372M016"/>
<keyword evidence="4" id="KW-1185">Reference proteome</keyword>
<protein>
    <recommendedName>
        <fullName evidence="5">Secreted protein</fullName>
    </recommendedName>
</protein>
<feature type="signal peptide" evidence="2">
    <location>
        <begin position="1"/>
        <end position="18"/>
    </location>
</feature>
<gene>
    <name evidence="3" type="ORF">DY218_27355</name>
</gene>
<dbReference type="RefSeq" id="WP_128558782.1">
    <property type="nucleotide sequence ID" value="NZ_QUAK01000194.1"/>
</dbReference>
<evidence type="ECO:0008006" key="5">
    <source>
        <dbReference type="Google" id="ProtNLM"/>
    </source>
</evidence>
<evidence type="ECO:0000256" key="2">
    <source>
        <dbReference type="SAM" id="SignalP"/>
    </source>
</evidence>
<dbReference type="Proteomes" id="UP000263094">
    <property type="component" value="Unassembled WGS sequence"/>
</dbReference>
<feature type="compositionally biased region" description="Basic and acidic residues" evidence="1">
    <location>
        <begin position="145"/>
        <end position="159"/>
    </location>
</feature>